<evidence type="ECO:0000313" key="7">
    <source>
        <dbReference type="Proteomes" id="UP000561459"/>
    </source>
</evidence>
<feature type="domain" description="3-hydroxyisobutyrate dehydrogenase-like NAD-binding" evidence="5">
    <location>
        <begin position="164"/>
        <end position="280"/>
    </location>
</feature>
<dbReference type="AlphaFoldDB" id="A0A7W6FXN0"/>
<dbReference type="Gene3D" id="3.40.50.720">
    <property type="entry name" value="NAD(P)-binding Rossmann-like Domain"/>
    <property type="match status" value="1"/>
</dbReference>
<comment type="caution">
    <text evidence="6">The sequence shown here is derived from an EMBL/GenBank/DDBJ whole genome shotgun (WGS) entry which is preliminary data.</text>
</comment>
<evidence type="ECO:0000256" key="2">
    <source>
        <dbReference type="ARBA" id="ARBA00023027"/>
    </source>
</evidence>
<keyword evidence="7" id="KW-1185">Reference proteome</keyword>
<dbReference type="Gene3D" id="1.10.1040.10">
    <property type="entry name" value="N-(1-d-carboxylethyl)-l-norvaline Dehydrogenase, domain 2"/>
    <property type="match status" value="1"/>
</dbReference>
<dbReference type="Pfam" id="PF03446">
    <property type="entry name" value="NAD_binding_2"/>
    <property type="match status" value="1"/>
</dbReference>
<dbReference type="SUPFAM" id="SSF51735">
    <property type="entry name" value="NAD(P)-binding Rossmann-fold domains"/>
    <property type="match status" value="1"/>
</dbReference>
<evidence type="ECO:0000256" key="1">
    <source>
        <dbReference type="ARBA" id="ARBA00023002"/>
    </source>
</evidence>
<evidence type="ECO:0000256" key="3">
    <source>
        <dbReference type="PIRSR" id="PIRSR000103-1"/>
    </source>
</evidence>
<dbReference type="PIRSF" id="PIRSF000103">
    <property type="entry name" value="HIBADH"/>
    <property type="match status" value="1"/>
</dbReference>
<dbReference type="Proteomes" id="UP000561459">
    <property type="component" value="Unassembled WGS sequence"/>
</dbReference>
<dbReference type="InterPro" id="IPR051265">
    <property type="entry name" value="HIBADH-related_NP60_sf"/>
</dbReference>
<evidence type="ECO:0000313" key="6">
    <source>
        <dbReference type="EMBL" id="MBB3939376.1"/>
    </source>
</evidence>
<organism evidence="6 7">
    <name type="scientific">Novosphingobium fluoreni</name>
    <dbReference type="NCBI Taxonomy" id="1391222"/>
    <lineage>
        <taxon>Bacteria</taxon>
        <taxon>Pseudomonadati</taxon>
        <taxon>Pseudomonadota</taxon>
        <taxon>Alphaproteobacteria</taxon>
        <taxon>Sphingomonadales</taxon>
        <taxon>Sphingomonadaceae</taxon>
        <taxon>Novosphingobium</taxon>
    </lineage>
</organism>
<accession>A0A7W6FXN0</accession>
<dbReference type="RefSeq" id="WP_183616155.1">
    <property type="nucleotide sequence ID" value="NZ_JACIDY010000002.1"/>
</dbReference>
<evidence type="ECO:0000259" key="4">
    <source>
        <dbReference type="Pfam" id="PF03446"/>
    </source>
</evidence>
<dbReference type="GO" id="GO:0016491">
    <property type="term" value="F:oxidoreductase activity"/>
    <property type="evidence" value="ECO:0007669"/>
    <property type="project" value="UniProtKB-KW"/>
</dbReference>
<keyword evidence="2" id="KW-0520">NAD</keyword>
<reference evidence="6 7" key="1">
    <citation type="submission" date="2020-08" db="EMBL/GenBank/DDBJ databases">
        <title>Genomic Encyclopedia of Type Strains, Phase IV (KMG-IV): sequencing the most valuable type-strain genomes for metagenomic binning, comparative biology and taxonomic classification.</title>
        <authorList>
            <person name="Goeker M."/>
        </authorList>
    </citation>
    <scope>NUCLEOTIDE SEQUENCE [LARGE SCALE GENOMIC DNA]</scope>
    <source>
        <strain evidence="6 7">DSM 27568</strain>
    </source>
</reference>
<feature type="active site" evidence="3">
    <location>
        <position position="169"/>
    </location>
</feature>
<gene>
    <name evidence="6" type="ORF">GGR39_001016</name>
</gene>
<dbReference type="SUPFAM" id="SSF48179">
    <property type="entry name" value="6-phosphogluconate dehydrogenase C-terminal domain-like"/>
    <property type="match status" value="1"/>
</dbReference>
<dbReference type="GO" id="GO:0050661">
    <property type="term" value="F:NADP binding"/>
    <property type="evidence" value="ECO:0007669"/>
    <property type="project" value="InterPro"/>
</dbReference>
<dbReference type="PANTHER" id="PTHR43580">
    <property type="entry name" value="OXIDOREDUCTASE GLYR1-RELATED"/>
    <property type="match status" value="1"/>
</dbReference>
<proteinExistence type="predicted"/>
<evidence type="ECO:0000259" key="5">
    <source>
        <dbReference type="Pfam" id="PF14833"/>
    </source>
</evidence>
<dbReference type="InterPro" id="IPR015815">
    <property type="entry name" value="HIBADH-related"/>
</dbReference>
<dbReference type="PANTHER" id="PTHR43580:SF2">
    <property type="entry name" value="CYTOKINE-LIKE NUCLEAR FACTOR N-PAC"/>
    <property type="match status" value="1"/>
</dbReference>
<name>A0A7W6FXN0_9SPHN</name>
<dbReference type="InterPro" id="IPR008927">
    <property type="entry name" value="6-PGluconate_DH-like_C_sf"/>
</dbReference>
<sequence>MNIGFVGLGQMGHAIAGNVLAAGHALTVWNRSPDKADDLVAKGAARAASPAEAGNGDIVATMLADDAALEAVCFGENGLLSGESPALHVSLSTISLQLAERLEQAYRANGGRFVSAPVFGRPDAAAAAKLFVVAAGQADDLVRCQPLFDAIGQRTFVVGDKPSQANVVKLSGNFLIMASIETMAEALTLAAKNGVERAAMMEVLTETLFGGLVHRNYGKMLVEESYRPAGFAAPLGLKDMRLVGAAAEASRVPMPVLGVVRDHLLSAIAREGEDIDWSGIGKIIAADAGLG</sequence>
<dbReference type="GO" id="GO:0051287">
    <property type="term" value="F:NAD binding"/>
    <property type="evidence" value="ECO:0007669"/>
    <property type="project" value="InterPro"/>
</dbReference>
<dbReference type="EMBL" id="JACIDY010000002">
    <property type="protein sequence ID" value="MBB3939376.1"/>
    <property type="molecule type" value="Genomic_DNA"/>
</dbReference>
<feature type="domain" description="6-phosphogluconate dehydrogenase NADP-binding" evidence="4">
    <location>
        <begin position="2"/>
        <end position="159"/>
    </location>
</feature>
<dbReference type="Pfam" id="PF14833">
    <property type="entry name" value="NAD_binding_11"/>
    <property type="match status" value="1"/>
</dbReference>
<dbReference type="InterPro" id="IPR029154">
    <property type="entry name" value="HIBADH-like_NADP-bd"/>
</dbReference>
<dbReference type="InterPro" id="IPR013328">
    <property type="entry name" value="6PGD_dom2"/>
</dbReference>
<dbReference type="InterPro" id="IPR006115">
    <property type="entry name" value="6PGDH_NADP-bd"/>
</dbReference>
<dbReference type="InterPro" id="IPR036291">
    <property type="entry name" value="NAD(P)-bd_dom_sf"/>
</dbReference>
<keyword evidence="1" id="KW-0560">Oxidoreductase</keyword>
<protein>
    <submittedName>
        <fullName evidence="6">3-hydroxyisobutyrate dehydrogenase-like beta-hydroxyacid dehydrogenase</fullName>
    </submittedName>
</protein>